<dbReference type="EMBL" id="CBXE010000078">
    <property type="protein sequence ID" value="CDL82591.1"/>
    <property type="molecule type" value="Genomic_DNA"/>
</dbReference>
<reference evidence="1 2" key="1">
    <citation type="submission" date="2013-11" db="EMBL/GenBank/DDBJ databases">
        <title>Draft genome sequence and annotation of the entomopathogenic bacterium, Xenorhabdus cabanillasi strain JM26.</title>
        <authorList>
            <person name="Gualtieri M."/>
            <person name="Ogier J.C."/>
            <person name="Pages S."/>
            <person name="Givaudan A."/>
            <person name="Gaudriault S."/>
        </authorList>
    </citation>
    <scope>NUCLEOTIDE SEQUENCE [LARGE SCALE GENOMIC DNA]</scope>
    <source>
        <strain evidence="1 2">JM26</strain>
    </source>
</reference>
<sequence>MLLFLHCILNFRTMYDFTLTAVRGTNIIFSIDGQGCVLWNTYFLSKLPCLVENGQNC</sequence>
<comment type="caution">
    <text evidence="1">The sequence shown here is derived from an EMBL/GenBank/DDBJ whole genome shotgun (WGS) entry which is preliminary data.</text>
</comment>
<organism evidence="1 2">
    <name type="scientific">Xenorhabdus cabanillasii JM26</name>
    <dbReference type="NCBI Taxonomy" id="1427517"/>
    <lineage>
        <taxon>Bacteria</taxon>
        <taxon>Pseudomonadati</taxon>
        <taxon>Pseudomonadota</taxon>
        <taxon>Gammaproteobacteria</taxon>
        <taxon>Enterobacterales</taxon>
        <taxon>Morganellaceae</taxon>
        <taxon>Xenorhabdus</taxon>
    </lineage>
</organism>
<proteinExistence type="predicted"/>
<accession>W1IY86</accession>
<evidence type="ECO:0000313" key="1">
    <source>
        <dbReference type="EMBL" id="CDL82591.1"/>
    </source>
</evidence>
<dbReference type="AlphaFoldDB" id="W1IY86"/>
<evidence type="ECO:0000313" key="2">
    <source>
        <dbReference type="Proteomes" id="UP000019197"/>
    </source>
</evidence>
<gene>
    <name evidence="1" type="ORF">XCR1_1690009</name>
</gene>
<name>W1IY86_9GAMM</name>
<protein>
    <submittedName>
        <fullName evidence="1">Uncharacterized protein</fullName>
    </submittedName>
</protein>
<dbReference type="Proteomes" id="UP000019197">
    <property type="component" value="Unassembled WGS sequence"/>
</dbReference>